<evidence type="ECO:0000256" key="3">
    <source>
        <dbReference type="ARBA" id="ARBA00023274"/>
    </source>
</evidence>
<comment type="similarity">
    <text evidence="1 4">Belongs to the eukaryotic ribosomal protein eS19 family.</text>
</comment>
<comment type="caution">
    <text evidence="5">The sequence shown here is derived from an EMBL/GenBank/DDBJ whole genome shotgun (WGS) entry which is preliminary data.</text>
</comment>
<evidence type="ECO:0000256" key="4">
    <source>
        <dbReference type="HAMAP-Rule" id="MF_01474"/>
    </source>
</evidence>
<dbReference type="GO" id="GO:0000028">
    <property type="term" value="P:ribosomal small subunit assembly"/>
    <property type="evidence" value="ECO:0007669"/>
    <property type="project" value="TreeGrafter"/>
</dbReference>
<dbReference type="InterPro" id="IPR036388">
    <property type="entry name" value="WH-like_DNA-bd_sf"/>
</dbReference>
<evidence type="ECO:0000313" key="5">
    <source>
        <dbReference type="EMBL" id="PVU71457.1"/>
    </source>
</evidence>
<dbReference type="InterPro" id="IPR027548">
    <property type="entry name" value="Ribosomal_eS19_archaeal"/>
</dbReference>
<dbReference type="PANTHER" id="PTHR11710">
    <property type="entry name" value="40S RIBOSOMAL PROTEIN S19"/>
    <property type="match status" value="1"/>
</dbReference>
<evidence type="ECO:0000256" key="1">
    <source>
        <dbReference type="ARBA" id="ARBA00010014"/>
    </source>
</evidence>
<dbReference type="Gene3D" id="1.10.10.10">
    <property type="entry name" value="Winged helix-like DNA-binding domain superfamily/Winged helix DNA-binding domain"/>
    <property type="match status" value="1"/>
</dbReference>
<dbReference type="GO" id="GO:0003735">
    <property type="term" value="F:structural constituent of ribosome"/>
    <property type="evidence" value="ECO:0007669"/>
    <property type="project" value="InterPro"/>
</dbReference>
<accession>A0A2T9WUE5</accession>
<keyword evidence="2 4" id="KW-0689">Ribosomal protein</keyword>
<dbReference type="GO" id="GO:0003723">
    <property type="term" value="F:RNA binding"/>
    <property type="evidence" value="ECO:0007669"/>
    <property type="project" value="TreeGrafter"/>
</dbReference>
<dbReference type="InterPro" id="IPR036390">
    <property type="entry name" value="WH_DNA-bd_sf"/>
</dbReference>
<comment type="function">
    <text evidence="4">May be involved in maturation of the 30S ribosomal subunit.</text>
</comment>
<dbReference type="InterPro" id="IPR001266">
    <property type="entry name" value="Ribosomal_eS19"/>
</dbReference>
<reference evidence="5 6" key="1">
    <citation type="journal article" date="2015" name="Appl. Environ. Microbiol.">
        <title>Nanoarchaeota, Their Sulfolobales Host, and Nanoarchaeota Virus Distribution across Yellowstone National Park Hot Springs.</title>
        <authorList>
            <person name="Munson-McGee J.H."/>
            <person name="Field E.K."/>
            <person name="Bateson M."/>
            <person name="Rooney C."/>
            <person name="Stepanauskas R."/>
            <person name="Young M.J."/>
        </authorList>
    </citation>
    <scope>NUCLEOTIDE SEQUENCE [LARGE SCALE GENOMIC DNA]</scope>
    <source>
        <strain evidence="5">SCGC AB-777_O03</strain>
    </source>
</reference>
<comment type="subunit">
    <text evidence="4">Part of the 30S ribosomal subunit.</text>
</comment>
<dbReference type="EMBL" id="QEFH01000005">
    <property type="protein sequence ID" value="PVU71457.1"/>
    <property type="molecule type" value="Genomic_DNA"/>
</dbReference>
<dbReference type="AlphaFoldDB" id="A0A2T9WUE5"/>
<gene>
    <name evidence="4" type="primary">rps19e</name>
    <name evidence="5" type="ORF">DDW05_00910</name>
</gene>
<dbReference type="HAMAP" id="MF_01474">
    <property type="entry name" value="Ribosomal_eS19"/>
    <property type="match status" value="1"/>
</dbReference>
<evidence type="ECO:0000313" key="6">
    <source>
        <dbReference type="Proteomes" id="UP000245908"/>
    </source>
</evidence>
<sequence>MVSVRDVNGQMLVERLAKYLFENYKDIIKPPSWAFFIKTGPDKERNPDFPADVDYNGGPGWWYYRAASILRKVYLYGPIGVSRLRRKYSGLRKRGMEPGKVVKGYGKLIREILHQLENAGLVMKVTEGKKKGRVVTNNGRSLLDKLANEIYKELNNENKNLIDYIKSVS</sequence>
<name>A0A2T9WUE5_NANST</name>
<dbReference type="NCBIfam" id="NF006811">
    <property type="entry name" value="PRK09333.1"/>
    <property type="match status" value="1"/>
</dbReference>
<protein>
    <recommendedName>
        <fullName evidence="4">Small ribosomal subunit protein eS19</fullName>
    </recommendedName>
</protein>
<organism evidence="5 6">
    <name type="scientific">Nanobsidianus stetteri</name>
    <dbReference type="NCBI Taxonomy" id="1294122"/>
    <lineage>
        <taxon>Archaea</taxon>
        <taxon>Nanobdellota</taxon>
        <taxon>Candidatus Nanoarchaeia</taxon>
        <taxon>Nanoarchaeales</taxon>
        <taxon>Nanopusillaceae</taxon>
        <taxon>Candidatus Nanobsidianus</taxon>
    </lineage>
</organism>
<evidence type="ECO:0000256" key="2">
    <source>
        <dbReference type="ARBA" id="ARBA00022980"/>
    </source>
</evidence>
<dbReference type="SUPFAM" id="SSF46785">
    <property type="entry name" value="Winged helix' DNA-binding domain"/>
    <property type="match status" value="1"/>
</dbReference>
<dbReference type="GO" id="GO:0006412">
    <property type="term" value="P:translation"/>
    <property type="evidence" value="ECO:0007669"/>
    <property type="project" value="UniProtKB-UniRule"/>
</dbReference>
<proteinExistence type="inferred from homology"/>
<dbReference type="PANTHER" id="PTHR11710:SF0">
    <property type="entry name" value="40S RIBOSOMAL PROTEIN S19"/>
    <property type="match status" value="1"/>
</dbReference>
<keyword evidence="3 4" id="KW-0687">Ribonucleoprotein</keyword>
<dbReference type="GO" id="GO:0022627">
    <property type="term" value="C:cytosolic small ribosomal subunit"/>
    <property type="evidence" value="ECO:0007669"/>
    <property type="project" value="TreeGrafter"/>
</dbReference>
<dbReference type="Proteomes" id="UP000245908">
    <property type="component" value="Unassembled WGS sequence"/>
</dbReference>
<dbReference type="SMART" id="SM01413">
    <property type="entry name" value="Ribosomal_S19e"/>
    <property type="match status" value="1"/>
</dbReference>
<dbReference type="Pfam" id="PF01090">
    <property type="entry name" value="Ribosomal_S19e"/>
    <property type="match status" value="1"/>
</dbReference>